<dbReference type="CDD" id="cd07067">
    <property type="entry name" value="HP_PGM_like"/>
    <property type="match status" value="1"/>
</dbReference>
<dbReference type="AlphaFoldDB" id="A0A0G4HM44"/>
<dbReference type="Gene3D" id="3.40.50.1240">
    <property type="entry name" value="Phosphoglycerate mutase-like"/>
    <property type="match status" value="1"/>
</dbReference>
<feature type="region of interest" description="Disordered" evidence="1">
    <location>
        <begin position="364"/>
        <end position="417"/>
    </location>
</feature>
<organism evidence="2">
    <name type="scientific">Chromera velia CCMP2878</name>
    <dbReference type="NCBI Taxonomy" id="1169474"/>
    <lineage>
        <taxon>Eukaryota</taxon>
        <taxon>Sar</taxon>
        <taxon>Alveolata</taxon>
        <taxon>Colpodellida</taxon>
        <taxon>Chromeraceae</taxon>
        <taxon>Chromera</taxon>
    </lineage>
</organism>
<proteinExistence type="predicted"/>
<sequence>MKAGSKLNNYLRGELTPDALLTDAGILQGKLVREEVIPSLIKHVGKPFDFVGVSPMKRAIETALASVPEEAYSEPILHILPEIGEERVVPKSMPLFLRAYVNDADNQPSSLEDQMRYFCREAGVHSCLLKPLHYTDLDGTKQSLEVNVKLDFEEYPEMEYYQNSKENFLDRLKHELIPNLIKRKQDAKDAPDNQLPDCLSLYFVSHRGYIVHLMRKFDPQFPSIENTGVVRVSLRYHIGAQKLLMRPGPIRALANVHGHFDWSAGGGGSGVLPQSQASRIVDKSKVPTIIDRTSKNFVSQMNNVIDRCGFTDARVGPRWSKFVLSKDLYCSLDGSCSSEESVEDDFNLRHQEIEMMAYEDFEDPDDFEDPEVMMREPLLKGQGRSSSAKKVKKSQYKKPAKEVRVRISKKSKKGPSS</sequence>
<reference evidence="2" key="1">
    <citation type="submission" date="2014-11" db="EMBL/GenBank/DDBJ databases">
        <authorList>
            <person name="Otto D Thomas"/>
            <person name="Naeem Raeece"/>
        </authorList>
    </citation>
    <scope>NUCLEOTIDE SEQUENCE</scope>
</reference>
<name>A0A0G4HM44_9ALVE</name>
<dbReference type="VEuPathDB" id="CryptoDB:Cvel_29007"/>
<dbReference type="EMBL" id="CDMZ01003144">
    <property type="protein sequence ID" value="CEM45270.1"/>
    <property type="molecule type" value="Genomic_DNA"/>
</dbReference>
<feature type="compositionally biased region" description="Basic residues" evidence="1">
    <location>
        <begin position="387"/>
        <end position="398"/>
    </location>
</feature>
<evidence type="ECO:0000256" key="1">
    <source>
        <dbReference type="SAM" id="MobiDB-lite"/>
    </source>
</evidence>
<accession>A0A0G4HM44</accession>
<evidence type="ECO:0000313" key="2">
    <source>
        <dbReference type="EMBL" id="CEM45270.1"/>
    </source>
</evidence>
<protein>
    <submittedName>
        <fullName evidence="2">Uncharacterized protein</fullName>
    </submittedName>
</protein>
<dbReference type="InterPro" id="IPR013078">
    <property type="entry name" value="His_Pase_superF_clade-1"/>
</dbReference>
<feature type="compositionally biased region" description="Basic residues" evidence="1">
    <location>
        <begin position="406"/>
        <end position="417"/>
    </location>
</feature>
<dbReference type="InterPro" id="IPR029033">
    <property type="entry name" value="His_PPase_superfam"/>
</dbReference>
<dbReference type="SUPFAM" id="SSF53254">
    <property type="entry name" value="Phosphoglycerate mutase-like"/>
    <property type="match status" value="1"/>
</dbReference>
<gene>
    <name evidence="2" type="ORF">Cvel_29007</name>
</gene>